<protein>
    <submittedName>
        <fullName evidence="3">HD domain-containing protein</fullName>
    </submittedName>
</protein>
<dbReference type="InterPro" id="IPR003607">
    <property type="entry name" value="HD/PDEase_dom"/>
</dbReference>
<feature type="domain" description="HD-GYP" evidence="2">
    <location>
        <begin position="206"/>
        <end position="367"/>
    </location>
</feature>
<dbReference type="Proteomes" id="UP001194469">
    <property type="component" value="Unassembled WGS sequence"/>
</dbReference>
<dbReference type="InterPro" id="IPR037522">
    <property type="entry name" value="HD_GYP_dom"/>
</dbReference>
<proteinExistence type="predicted"/>
<dbReference type="SUPFAM" id="SSF109604">
    <property type="entry name" value="HD-domain/PDEase-like"/>
    <property type="match status" value="2"/>
</dbReference>
<dbReference type="InterPro" id="IPR006674">
    <property type="entry name" value="HD_domain"/>
</dbReference>
<evidence type="ECO:0000259" key="1">
    <source>
        <dbReference type="PROSITE" id="PS51831"/>
    </source>
</evidence>
<dbReference type="RefSeq" id="WP_196608245.1">
    <property type="nucleotide sequence ID" value="NZ_VRYY01000065.1"/>
</dbReference>
<dbReference type="PANTHER" id="PTHR43155">
    <property type="entry name" value="CYCLIC DI-GMP PHOSPHODIESTERASE PA4108-RELATED"/>
    <property type="match status" value="1"/>
</dbReference>
<dbReference type="Pfam" id="PF13487">
    <property type="entry name" value="HD_5"/>
    <property type="match status" value="1"/>
</dbReference>
<dbReference type="PROSITE" id="PS51832">
    <property type="entry name" value="HD_GYP"/>
    <property type="match status" value="1"/>
</dbReference>
<organism evidence="3 4">
    <name type="scientific">Nitratidesulfovibrio oxamicus</name>
    <dbReference type="NCBI Taxonomy" id="32016"/>
    <lineage>
        <taxon>Bacteria</taxon>
        <taxon>Pseudomonadati</taxon>
        <taxon>Thermodesulfobacteriota</taxon>
        <taxon>Desulfovibrionia</taxon>
        <taxon>Desulfovibrionales</taxon>
        <taxon>Desulfovibrionaceae</taxon>
        <taxon>Nitratidesulfovibrio</taxon>
    </lineage>
</organism>
<reference evidence="3 4" key="1">
    <citation type="submission" date="2019-08" db="EMBL/GenBank/DDBJ databases">
        <authorList>
            <person name="Luo N."/>
        </authorList>
    </citation>
    <scope>NUCLEOTIDE SEQUENCE [LARGE SCALE GENOMIC DNA]</scope>
    <source>
        <strain evidence="3 4">NCIMB 9442</strain>
    </source>
</reference>
<dbReference type="CDD" id="cd00077">
    <property type="entry name" value="HDc"/>
    <property type="match status" value="2"/>
</dbReference>
<evidence type="ECO:0000259" key="2">
    <source>
        <dbReference type="PROSITE" id="PS51832"/>
    </source>
</evidence>
<accession>A0ABS0J2U0</accession>
<dbReference type="Pfam" id="PF01966">
    <property type="entry name" value="HD"/>
    <property type="match status" value="1"/>
</dbReference>
<evidence type="ECO:0000313" key="4">
    <source>
        <dbReference type="Proteomes" id="UP001194469"/>
    </source>
</evidence>
<name>A0ABS0J2U0_9BACT</name>
<dbReference type="EMBL" id="VRYY01000065">
    <property type="protein sequence ID" value="MBG3876028.1"/>
    <property type="molecule type" value="Genomic_DNA"/>
</dbReference>
<feature type="domain" description="HD" evidence="1">
    <location>
        <begin position="228"/>
        <end position="350"/>
    </location>
</feature>
<evidence type="ECO:0000313" key="3">
    <source>
        <dbReference type="EMBL" id="MBG3876028.1"/>
    </source>
</evidence>
<feature type="non-terminal residue" evidence="3">
    <location>
        <position position="367"/>
    </location>
</feature>
<comment type="caution">
    <text evidence="3">The sequence shown here is derived from an EMBL/GenBank/DDBJ whole genome shotgun (WGS) entry which is preliminary data.</text>
</comment>
<gene>
    <name evidence="3" type="ORF">FVW20_03040</name>
</gene>
<dbReference type="SMART" id="SM00471">
    <property type="entry name" value="HDc"/>
    <property type="match status" value="2"/>
</dbReference>
<sequence>MQQPLQVRLIDLTVAFSRALDLVSPAVAAHHVHVGFIAARLAERLGLPDRDRCELLLASLMHDAGAVPLKAALEGLVFEQDMDSHSRAGAVMLGTCPRLAEAARLVRHHHAPWCHGKGDDGVPEAAHIIHMADRLDVQLRRGEDPARQFPGAMKRLERGRSILFRPDALDALYDLTVDPDFAAGLRAPECHLHSGTGSKLENEVLDADGIISFSALFSLVIDSRSPFTATHSSGVAETARLLARWAGFDGPQGKALYVAGLLHDIGKLGVSLDILEKPGRLDDGEMYLMRRHAEHSMDILASVPGFTRVATWGALHHERMDGSGYPYGLAGDDLPLPARIVAVADVFTAIAEDRPYRGGMPPDAARA</sequence>
<dbReference type="PROSITE" id="PS51831">
    <property type="entry name" value="HD"/>
    <property type="match status" value="1"/>
</dbReference>
<dbReference type="PANTHER" id="PTHR43155:SF1">
    <property type="entry name" value="3'3'-CGAMP-SPECIFIC PHOSPHODIESTERASE 1"/>
    <property type="match status" value="1"/>
</dbReference>
<keyword evidence="4" id="KW-1185">Reference proteome</keyword>
<dbReference type="Gene3D" id="1.10.3210.10">
    <property type="entry name" value="Hypothetical protein af1432"/>
    <property type="match status" value="2"/>
</dbReference>